<dbReference type="EMBL" id="MN739265">
    <property type="protein sequence ID" value="QHS96176.1"/>
    <property type="molecule type" value="Genomic_DNA"/>
</dbReference>
<reference evidence="1" key="1">
    <citation type="journal article" date="2020" name="Nature">
        <title>Giant virus diversity and host interactions through global metagenomics.</title>
        <authorList>
            <person name="Schulz F."/>
            <person name="Roux S."/>
            <person name="Paez-Espino D."/>
            <person name="Jungbluth S."/>
            <person name="Walsh D.A."/>
            <person name="Denef V.J."/>
            <person name="McMahon K.D."/>
            <person name="Konstantinidis K.T."/>
            <person name="Eloe-Fadrosh E.A."/>
            <person name="Kyrpides N.C."/>
            <person name="Woyke T."/>
        </authorList>
    </citation>
    <scope>NUCLEOTIDE SEQUENCE</scope>
    <source>
        <strain evidence="1">GVMAG-M-3300019093-7</strain>
    </source>
</reference>
<evidence type="ECO:0000313" key="1">
    <source>
        <dbReference type="EMBL" id="QHS96176.1"/>
    </source>
</evidence>
<sequence length="163" mass="18528">MTKMKIFFGILIFIIICISLNNAGMFSGNNKFLKEGLQNLANPGEYPYSTEYPLLEGSYPYTGSKTVSNKDYNDIWMKYPVFRVGSYAQITNNLRYWKNPDDGECVRADMCDALYKDKEVLSNVIQPLAPVPETMYGVRVNYYNTDQNLFLGPQAGPELPVFA</sequence>
<name>A0A6C0BVB8_9ZZZZ</name>
<proteinExistence type="predicted"/>
<organism evidence="1">
    <name type="scientific">viral metagenome</name>
    <dbReference type="NCBI Taxonomy" id="1070528"/>
    <lineage>
        <taxon>unclassified sequences</taxon>
        <taxon>metagenomes</taxon>
        <taxon>organismal metagenomes</taxon>
    </lineage>
</organism>
<dbReference type="AlphaFoldDB" id="A0A6C0BVB8"/>
<accession>A0A6C0BVB8</accession>
<protein>
    <submittedName>
        <fullName evidence="1">Uncharacterized protein</fullName>
    </submittedName>
</protein>